<dbReference type="AlphaFoldDB" id="A0A0L0DHI0"/>
<keyword evidence="4" id="KW-1185">Reference proteome</keyword>
<feature type="domain" description="START" evidence="2">
    <location>
        <begin position="291"/>
        <end position="456"/>
    </location>
</feature>
<gene>
    <name evidence="3" type="ORF">AMSG_07733</name>
</gene>
<dbReference type="PROSITE" id="PS50848">
    <property type="entry name" value="START"/>
    <property type="match status" value="1"/>
</dbReference>
<protein>
    <recommendedName>
        <fullName evidence="2">START domain-containing protein</fullName>
    </recommendedName>
</protein>
<dbReference type="SUPFAM" id="SSF55961">
    <property type="entry name" value="Bet v1-like"/>
    <property type="match status" value="1"/>
</dbReference>
<dbReference type="Gene3D" id="3.30.530.20">
    <property type="match status" value="1"/>
</dbReference>
<feature type="transmembrane region" description="Helical" evidence="1">
    <location>
        <begin position="81"/>
        <end position="104"/>
    </location>
</feature>
<evidence type="ECO:0000313" key="3">
    <source>
        <dbReference type="EMBL" id="KNC51670.1"/>
    </source>
</evidence>
<dbReference type="PANTHER" id="PTHR19308">
    <property type="entry name" value="PHOSPHATIDYLCHOLINE TRANSFER PROTEIN"/>
    <property type="match status" value="1"/>
</dbReference>
<dbReference type="CDD" id="cd00177">
    <property type="entry name" value="START"/>
    <property type="match status" value="1"/>
</dbReference>
<dbReference type="OrthoDB" id="333905at2759"/>
<dbReference type="InterPro" id="IPR002913">
    <property type="entry name" value="START_lipid-bd_dom"/>
</dbReference>
<organism evidence="3 4">
    <name type="scientific">Thecamonas trahens ATCC 50062</name>
    <dbReference type="NCBI Taxonomy" id="461836"/>
    <lineage>
        <taxon>Eukaryota</taxon>
        <taxon>Apusozoa</taxon>
        <taxon>Apusomonadida</taxon>
        <taxon>Apusomonadidae</taxon>
        <taxon>Thecamonas</taxon>
    </lineage>
</organism>
<feature type="transmembrane region" description="Helical" evidence="1">
    <location>
        <begin position="52"/>
        <end position="72"/>
    </location>
</feature>
<dbReference type="InterPro" id="IPR051213">
    <property type="entry name" value="START_lipid_transfer"/>
</dbReference>
<dbReference type="STRING" id="461836.A0A0L0DHI0"/>
<dbReference type="Pfam" id="PF01852">
    <property type="entry name" value="START"/>
    <property type="match status" value="1"/>
</dbReference>
<dbReference type="EMBL" id="GL349469">
    <property type="protein sequence ID" value="KNC51670.1"/>
    <property type="molecule type" value="Genomic_DNA"/>
</dbReference>
<sequence>MAKRTMAKTDRAIRKTVQSLPKKQSKVTMVVLVRVAIVMAYACGLTPPTTPSPTLAAVLIASAVFAIVKAALFDFPMSPHLAALIATFVLAAFAPPLTLVGHILSYTSYLSPVPLAPHLLGVGDDDQRAPLLGSSTRGTINGYASHRLSSSSASSYTSGDEEASGSGSFVSGTSFASCDTEFVSADGTAASFAASSFAGAASPASYFGTPRSDRTWAGEDGLLYATPPEHSYAAAAASARLASPPLPPSSSQGVAEAAGDGVTFGGIDDAPEAHRELLLQTCTALHASLSADAPGWEPFSLGSSVSNGVTLEVKDMPHGVQAARALFSLYAPVDAVIAALSDWTRRAEWDPGFESATRLAELGGGAAAWRLAFHGRELTQQRDACVLSALSAVGPRGSAMLVALVSVERSDCPPRPDYARMTVYPSGFLVEPLPSGATRVAALFASDIEGWVPRAIKRQLTASVALAVVAVCNSLATS</sequence>
<name>A0A0L0DHI0_THETB</name>
<dbReference type="PANTHER" id="PTHR19308:SF14">
    <property type="entry name" value="START DOMAIN-CONTAINING PROTEIN"/>
    <property type="match status" value="1"/>
</dbReference>
<dbReference type="GeneID" id="25566589"/>
<evidence type="ECO:0000256" key="1">
    <source>
        <dbReference type="SAM" id="Phobius"/>
    </source>
</evidence>
<keyword evidence="1" id="KW-1133">Transmembrane helix</keyword>
<keyword evidence="1" id="KW-0472">Membrane</keyword>
<proteinExistence type="predicted"/>
<dbReference type="RefSeq" id="XP_013755805.1">
    <property type="nucleotide sequence ID" value="XM_013900351.1"/>
</dbReference>
<reference evidence="3 4" key="1">
    <citation type="submission" date="2010-05" db="EMBL/GenBank/DDBJ databases">
        <title>The Genome Sequence of Thecamonas trahens ATCC 50062.</title>
        <authorList>
            <consortium name="The Broad Institute Genome Sequencing Platform"/>
            <person name="Russ C."/>
            <person name="Cuomo C."/>
            <person name="Shea T."/>
            <person name="Young S.K."/>
            <person name="Zeng Q."/>
            <person name="Koehrsen M."/>
            <person name="Haas B."/>
            <person name="Borodovsky M."/>
            <person name="Guigo R."/>
            <person name="Alvarado L."/>
            <person name="Berlin A."/>
            <person name="Bochicchio J."/>
            <person name="Borenstein D."/>
            <person name="Chapman S."/>
            <person name="Chen Z."/>
            <person name="Freedman E."/>
            <person name="Gellesch M."/>
            <person name="Goldberg J."/>
            <person name="Griggs A."/>
            <person name="Gujja S."/>
            <person name="Heilman E."/>
            <person name="Heiman D."/>
            <person name="Hepburn T."/>
            <person name="Howarth C."/>
            <person name="Jen D."/>
            <person name="Larson L."/>
            <person name="Mehta T."/>
            <person name="Park D."/>
            <person name="Pearson M."/>
            <person name="Roberts A."/>
            <person name="Saif S."/>
            <person name="Shenoy N."/>
            <person name="Sisk P."/>
            <person name="Stolte C."/>
            <person name="Sykes S."/>
            <person name="Thomson T."/>
            <person name="Walk T."/>
            <person name="White J."/>
            <person name="Yandava C."/>
            <person name="Burger G."/>
            <person name="Gray M.W."/>
            <person name="Holland P.W.H."/>
            <person name="King N."/>
            <person name="Lang F.B.F."/>
            <person name="Roger A.J."/>
            <person name="Ruiz-Trillo I."/>
            <person name="Lander E."/>
            <person name="Nusbaum C."/>
        </authorList>
    </citation>
    <scope>NUCLEOTIDE SEQUENCE [LARGE SCALE GENOMIC DNA]</scope>
    <source>
        <strain evidence="3 4">ATCC 50062</strain>
    </source>
</reference>
<keyword evidence="1" id="KW-0812">Transmembrane</keyword>
<accession>A0A0L0DHI0</accession>
<dbReference type="GO" id="GO:0005737">
    <property type="term" value="C:cytoplasm"/>
    <property type="evidence" value="ECO:0007669"/>
    <property type="project" value="UniProtKB-ARBA"/>
</dbReference>
<dbReference type="Proteomes" id="UP000054408">
    <property type="component" value="Unassembled WGS sequence"/>
</dbReference>
<dbReference type="InterPro" id="IPR023393">
    <property type="entry name" value="START-like_dom_sf"/>
</dbReference>
<dbReference type="GO" id="GO:0008289">
    <property type="term" value="F:lipid binding"/>
    <property type="evidence" value="ECO:0007669"/>
    <property type="project" value="InterPro"/>
</dbReference>
<evidence type="ECO:0000313" key="4">
    <source>
        <dbReference type="Proteomes" id="UP000054408"/>
    </source>
</evidence>
<evidence type="ECO:0000259" key="2">
    <source>
        <dbReference type="PROSITE" id="PS50848"/>
    </source>
</evidence>